<dbReference type="GO" id="GO:0046592">
    <property type="term" value="F:polyamine oxidase activity"/>
    <property type="evidence" value="ECO:0007669"/>
    <property type="project" value="TreeGrafter"/>
</dbReference>
<dbReference type="Pfam" id="PF01593">
    <property type="entry name" value="Amino_oxidase"/>
    <property type="match status" value="2"/>
</dbReference>
<dbReference type="EMBL" id="JARGEI010000028">
    <property type="protein sequence ID" value="KAJ8706661.1"/>
    <property type="molecule type" value="Genomic_DNA"/>
</dbReference>
<dbReference type="PANTHER" id="PTHR10742:SF398">
    <property type="entry name" value="AMINE OXIDASE DOMAIN-CONTAINING PROTEIN-RELATED"/>
    <property type="match status" value="1"/>
</dbReference>
<comment type="caution">
    <text evidence="3">The sequence shown here is derived from an EMBL/GenBank/DDBJ whole genome shotgun (WGS) entry which is preliminary data.</text>
</comment>
<dbReference type="PANTHER" id="PTHR10742">
    <property type="entry name" value="FLAVIN MONOAMINE OXIDASE"/>
    <property type="match status" value="1"/>
</dbReference>
<feature type="compositionally biased region" description="Polar residues" evidence="1">
    <location>
        <begin position="1"/>
        <end position="12"/>
    </location>
</feature>
<dbReference type="InterPro" id="IPR050281">
    <property type="entry name" value="Flavin_monoamine_oxidase"/>
</dbReference>
<evidence type="ECO:0000256" key="1">
    <source>
        <dbReference type="SAM" id="MobiDB-lite"/>
    </source>
</evidence>
<protein>
    <recommendedName>
        <fullName evidence="2">Amine oxidase domain-containing protein</fullName>
    </recommendedName>
</protein>
<keyword evidence="4" id="KW-1185">Reference proteome</keyword>
<reference evidence="3" key="1">
    <citation type="submission" date="2023-03" db="EMBL/GenBank/DDBJ databases">
        <title>Chromosome-level genomes of two armyworms, Mythimna separata and Mythimna loreyi, provide insights into the biosynthesis and reception of sex pheromones.</title>
        <authorList>
            <person name="Zhao H."/>
        </authorList>
    </citation>
    <scope>NUCLEOTIDE SEQUENCE</scope>
    <source>
        <strain evidence="3">BeijingLab</strain>
        <tissue evidence="3">Pupa</tissue>
    </source>
</reference>
<dbReference type="SUPFAM" id="SSF51905">
    <property type="entry name" value="FAD/NAD(P)-binding domain"/>
    <property type="match status" value="2"/>
</dbReference>
<evidence type="ECO:0000259" key="2">
    <source>
        <dbReference type="Pfam" id="PF01593"/>
    </source>
</evidence>
<sequence length="126" mass="13639">MSTRSNTHTSHTLAEPLVDRSGTPRVLFAGEATDNTHFSTVHGATDTGFREAKASKSDTINPRQYPHAPVHTYTSHTLAEPLVDRSGTPRVLFAGEATDNTHFSTVHGATDTGFREASRLLPQAKL</sequence>
<name>A0AAD7Y8Z2_MYTSE</name>
<dbReference type="Proteomes" id="UP001231518">
    <property type="component" value="Chromosome 30"/>
</dbReference>
<evidence type="ECO:0000313" key="4">
    <source>
        <dbReference type="Proteomes" id="UP001231518"/>
    </source>
</evidence>
<evidence type="ECO:0000313" key="3">
    <source>
        <dbReference type="EMBL" id="KAJ8706661.1"/>
    </source>
</evidence>
<feature type="domain" description="Amine oxidase" evidence="2">
    <location>
        <begin position="9"/>
        <end position="53"/>
    </location>
</feature>
<feature type="region of interest" description="Disordered" evidence="1">
    <location>
        <begin position="1"/>
        <end position="24"/>
    </location>
</feature>
<organism evidence="3 4">
    <name type="scientific">Mythimna separata</name>
    <name type="common">Oriental armyworm</name>
    <name type="synonym">Pseudaletia separata</name>
    <dbReference type="NCBI Taxonomy" id="271217"/>
    <lineage>
        <taxon>Eukaryota</taxon>
        <taxon>Metazoa</taxon>
        <taxon>Ecdysozoa</taxon>
        <taxon>Arthropoda</taxon>
        <taxon>Hexapoda</taxon>
        <taxon>Insecta</taxon>
        <taxon>Pterygota</taxon>
        <taxon>Neoptera</taxon>
        <taxon>Endopterygota</taxon>
        <taxon>Lepidoptera</taxon>
        <taxon>Glossata</taxon>
        <taxon>Ditrysia</taxon>
        <taxon>Noctuoidea</taxon>
        <taxon>Noctuidae</taxon>
        <taxon>Noctuinae</taxon>
        <taxon>Hadenini</taxon>
        <taxon>Mythimna</taxon>
    </lineage>
</organism>
<dbReference type="Gene3D" id="3.50.50.60">
    <property type="entry name" value="FAD/NAD(P)-binding domain"/>
    <property type="match status" value="2"/>
</dbReference>
<gene>
    <name evidence="3" type="ORF">PYW07_012739</name>
</gene>
<accession>A0AAD7Y8Z2</accession>
<feature type="domain" description="Amine oxidase" evidence="2">
    <location>
        <begin position="70"/>
        <end position="121"/>
    </location>
</feature>
<dbReference type="InterPro" id="IPR002937">
    <property type="entry name" value="Amino_oxidase"/>
</dbReference>
<dbReference type="InterPro" id="IPR036188">
    <property type="entry name" value="FAD/NAD-bd_sf"/>
</dbReference>
<dbReference type="AlphaFoldDB" id="A0AAD7Y8Z2"/>
<proteinExistence type="predicted"/>